<dbReference type="PANTHER" id="PTHR46060">
    <property type="entry name" value="MARINER MOS1 TRANSPOSASE-LIKE PROTEIN"/>
    <property type="match status" value="1"/>
</dbReference>
<evidence type="ECO:0000313" key="2">
    <source>
        <dbReference type="EMBL" id="KAJ8872507.1"/>
    </source>
</evidence>
<gene>
    <name evidence="2" type="ORF">PR048_026113</name>
</gene>
<dbReference type="PANTHER" id="PTHR46060:SF1">
    <property type="entry name" value="MARINER MOS1 TRANSPOSASE-LIKE PROTEIN"/>
    <property type="match status" value="1"/>
</dbReference>
<dbReference type="EMBL" id="JARBHB010000011">
    <property type="protein sequence ID" value="KAJ8872507.1"/>
    <property type="molecule type" value="Genomic_DNA"/>
</dbReference>
<proteinExistence type="predicted"/>
<organism evidence="2 3">
    <name type="scientific">Dryococelus australis</name>
    <dbReference type="NCBI Taxonomy" id="614101"/>
    <lineage>
        <taxon>Eukaryota</taxon>
        <taxon>Metazoa</taxon>
        <taxon>Ecdysozoa</taxon>
        <taxon>Arthropoda</taxon>
        <taxon>Hexapoda</taxon>
        <taxon>Insecta</taxon>
        <taxon>Pterygota</taxon>
        <taxon>Neoptera</taxon>
        <taxon>Polyneoptera</taxon>
        <taxon>Phasmatodea</taxon>
        <taxon>Verophasmatodea</taxon>
        <taxon>Anareolatae</taxon>
        <taxon>Phasmatidae</taxon>
        <taxon>Eurycanthinae</taxon>
        <taxon>Dryococelus</taxon>
    </lineage>
</organism>
<reference evidence="2 3" key="1">
    <citation type="submission" date="2023-02" db="EMBL/GenBank/DDBJ databases">
        <title>LHISI_Scaffold_Assembly.</title>
        <authorList>
            <person name="Stuart O.P."/>
            <person name="Cleave R."/>
            <person name="Magrath M.J.L."/>
            <person name="Mikheyev A.S."/>
        </authorList>
    </citation>
    <scope>NUCLEOTIDE SEQUENCE [LARGE SCALE GENOMIC DNA]</scope>
    <source>
        <strain evidence="2">Daus_M_001</strain>
        <tissue evidence="2">Leg muscle</tissue>
    </source>
</reference>
<evidence type="ECO:0000256" key="1">
    <source>
        <dbReference type="SAM" id="MobiDB-lite"/>
    </source>
</evidence>
<accession>A0ABQ9GKG0</accession>
<dbReference type="Proteomes" id="UP001159363">
    <property type="component" value="Chromosome 10"/>
</dbReference>
<dbReference type="Gene3D" id="3.30.420.10">
    <property type="entry name" value="Ribonuclease H-like superfamily/Ribonuclease H"/>
    <property type="match status" value="2"/>
</dbReference>
<dbReference type="InterPro" id="IPR052709">
    <property type="entry name" value="Transposase-MT_Hybrid"/>
</dbReference>
<sequence>MVGATVAERLARSPPGSLPGRVTGFSQAVLVPDDAVGRRVFSGISRSPPPPSFRRRFILTSINLAAYRNYIVITEEVSIQKRNKTTVDRKGAFADQAAGCGHAHTTAILDNITTAILYDVIATILPAPSVSITQWGMAMSYTVQFVCECVTSETAILSTFDLFSDEQKLILMDGNAYEAGSCESRGAYSRKTTYKVKYSNSSLEACQLLGSNADVLTVTQSPPADLSYDASRNGGANAPENLIFSVRRQHARNTNRPLCLRVRLLVLCAASLARGDTAAITPQRSPPNPAGTLPDSRMRDSCWTMPLASRYSRGTPIPAPAFQRRSILGPHVMSGDDGHLRVPAGKLLVTRIRRRNTLEVELWQGFRRVLSNREWTIPTNFEHINFKESNVTVYRGSVCSLLSRRHVSKPRRVDMFQCLWPNNHANPLQESTSISISPLPLKYIDTQKYEQFRLMEVKRSGWLLTSRAQEPMRVKRCEYGATPECMGGGSGRKISPASGIVRRDSHVRMSRNDPGHSHVRMSRNDPGGKQARFSKVGGDDEAHVNANFTKGGRIHNVHKVDLKQGSFYREQLIINSTVYNDDLLVYNASNCHLDAVFVCVTPSSISGEPSKDVKASAAMPSRRQRALYQHVSEFERSRMIGLRETGLSYRDISARTGHPATTVMRVWNQSIEEGRTQRRAGTVPRNVTTAWDDRHLVRVAVTDRTASSTALARHWSTAMGTDGHIRVKQYSVDRNLAACIVERHRGQMPSLLRVEGSLNSDRYIREVLELEVLPLLQATPLAIFQKDNAWPHVARNVQAFFNERRIQLLPWPARSPHMLPIEHVWDMVGRRLVRHGPPATAVDALCICIQTTWRKIPQERVQVFFDSMPQRLGALISARTARVCLTSVAFISGYISDDVAINETLLVTNQPAINRKKYFDYITCNEIELKVYPLSDWLRNAMREGLVSATIRGTSEAAVAERLHCSPLTKANRFKPRPSGDGGWPLAVYYHEGVVVALPDVQDRAPDTQQSLSYCHVAPTKTSIQLGIACCHLIFDWNESFKGDDTWTHNLIPKAKLQCIAWRRKDEPVLKKAKATVVFLIDYLYRGSTVVKIRYRDILKHLRVAIENKRPEKLFYKMMLLHDHPQYSPDLTPSDFHHFPYLKIHLGGLSFANDDELKEVFSRWAANIGLNLV</sequence>
<dbReference type="InterPro" id="IPR036397">
    <property type="entry name" value="RNaseH_sf"/>
</dbReference>
<evidence type="ECO:0000313" key="3">
    <source>
        <dbReference type="Proteomes" id="UP001159363"/>
    </source>
</evidence>
<name>A0ABQ9GKG0_9NEOP</name>
<keyword evidence="3" id="KW-1185">Reference proteome</keyword>
<feature type="region of interest" description="Disordered" evidence="1">
    <location>
        <begin position="508"/>
        <end position="529"/>
    </location>
</feature>
<protein>
    <submittedName>
        <fullName evidence="2">Uncharacterized protein</fullName>
    </submittedName>
</protein>
<comment type="caution">
    <text evidence="2">The sequence shown here is derived from an EMBL/GenBank/DDBJ whole genome shotgun (WGS) entry which is preliminary data.</text>
</comment>